<evidence type="ECO:0000313" key="10">
    <source>
        <dbReference type="Proteomes" id="UP000237105"/>
    </source>
</evidence>
<dbReference type="PANTHER" id="PTHR48014:SF10">
    <property type="entry name" value="PROTEIN KINASE SUPERFAMILY PROTEIN"/>
    <property type="match status" value="1"/>
</dbReference>
<dbReference type="PROSITE" id="PS00108">
    <property type="entry name" value="PROTEIN_KINASE_ST"/>
    <property type="match status" value="1"/>
</dbReference>
<reference evidence="10" key="1">
    <citation type="submission" date="2016-06" db="EMBL/GenBank/DDBJ databases">
        <title>Parallel loss of symbiosis genes in relatives of nitrogen-fixing non-legume Parasponia.</title>
        <authorList>
            <person name="Van Velzen R."/>
            <person name="Holmer R."/>
            <person name="Bu F."/>
            <person name="Rutten L."/>
            <person name="Van Zeijl A."/>
            <person name="Liu W."/>
            <person name="Santuari L."/>
            <person name="Cao Q."/>
            <person name="Sharma T."/>
            <person name="Shen D."/>
            <person name="Roswanjaya Y."/>
            <person name="Wardhani T."/>
            <person name="Kalhor M.S."/>
            <person name="Jansen J."/>
            <person name="Van den Hoogen J."/>
            <person name="Gungor B."/>
            <person name="Hartog M."/>
            <person name="Hontelez J."/>
            <person name="Verver J."/>
            <person name="Yang W.-C."/>
            <person name="Schijlen E."/>
            <person name="Repin R."/>
            <person name="Schilthuizen M."/>
            <person name="Schranz E."/>
            <person name="Heidstra R."/>
            <person name="Miyata K."/>
            <person name="Fedorova E."/>
            <person name="Kohlen W."/>
            <person name="Bisseling T."/>
            <person name="Smit S."/>
            <person name="Geurts R."/>
        </authorList>
    </citation>
    <scope>NUCLEOTIDE SEQUENCE [LARGE SCALE GENOMIC DNA]</scope>
    <source>
        <strain evidence="10">cv. WU1-14</strain>
    </source>
</reference>
<dbReference type="GO" id="GO:0043539">
    <property type="term" value="F:protein serine/threonine kinase activator activity"/>
    <property type="evidence" value="ECO:0007669"/>
    <property type="project" value="InterPro"/>
</dbReference>
<dbReference type="AlphaFoldDB" id="A0A2P5AHB1"/>
<dbReference type="Proteomes" id="UP000237105">
    <property type="component" value="Unassembled WGS sequence"/>
</dbReference>
<evidence type="ECO:0000313" key="9">
    <source>
        <dbReference type="EMBL" id="PON35914.1"/>
    </source>
</evidence>
<keyword evidence="4 9" id="KW-0418">Kinase</keyword>
<dbReference type="FunFam" id="3.30.200.20:FF:000099">
    <property type="entry name" value="Serine/threonine-protein kinase BLUS1"/>
    <property type="match status" value="1"/>
</dbReference>
<evidence type="ECO:0000256" key="1">
    <source>
        <dbReference type="ARBA" id="ARBA00008874"/>
    </source>
</evidence>
<feature type="domain" description="Protein kinase" evidence="8">
    <location>
        <begin position="24"/>
        <end position="285"/>
    </location>
</feature>
<dbReference type="Pfam" id="PF00069">
    <property type="entry name" value="Pkinase"/>
    <property type="match status" value="1"/>
</dbReference>
<organism evidence="9 10">
    <name type="scientific">Parasponia andersonii</name>
    <name type="common">Sponia andersonii</name>
    <dbReference type="NCBI Taxonomy" id="3476"/>
    <lineage>
        <taxon>Eukaryota</taxon>
        <taxon>Viridiplantae</taxon>
        <taxon>Streptophyta</taxon>
        <taxon>Embryophyta</taxon>
        <taxon>Tracheophyta</taxon>
        <taxon>Spermatophyta</taxon>
        <taxon>Magnoliopsida</taxon>
        <taxon>eudicotyledons</taxon>
        <taxon>Gunneridae</taxon>
        <taxon>Pentapetalae</taxon>
        <taxon>rosids</taxon>
        <taxon>fabids</taxon>
        <taxon>Rosales</taxon>
        <taxon>Cannabaceae</taxon>
        <taxon>Parasponia</taxon>
    </lineage>
</organism>
<protein>
    <submittedName>
        <fullName evidence="9">GPCR kinase</fullName>
    </submittedName>
</protein>
<dbReference type="EMBL" id="JXTB01000591">
    <property type="protein sequence ID" value="PON35914.1"/>
    <property type="molecule type" value="Genomic_DNA"/>
</dbReference>
<evidence type="ECO:0000256" key="7">
    <source>
        <dbReference type="SAM" id="Coils"/>
    </source>
</evidence>
<sequence length="594" mass="67528">MVDHKQATMEYSSTKKFPVNPEDYNLYEEVGQGVSATVYRALCIPFNEIVAIKILDLEKCNSDLEVIRRESQTMSLLDHPNLLKAHCSFASGTSLWIVMPYMACGSCVHIMKSIRPNGFEQPIIATLLLGVLKALVYLHSHGLIHRDVKAGNILIDSKGSVKLADFGVSASLFDNGDRRHARNTFVGTPCWMAPEVMQQLHGYDFKADIWSFGITAIELAHGHPPLSNYPPMKVLLMTLQKEPPGLDYERDRNFSSSFREMVNACLIKDPKRRPTAEKLLKHRFFKQARSREYVLQTILDGLPPLGDCFKMLKDKEVGLLAQKKTMVEENEQLQQQEYKQAISAWNFDLNDMRKKAALLEDDNVISGTENQDCISKHKGVLDNLAVPEEMKLVECSNHSIYENFGKSTKNEHNNLWNLDGLPASSPSQSFQALEGHLSHHIEKDNRENASDEVGFPCNRQFVGKPDSSPKDVDPNRFVSMHSKQSVNTTSVTTASVLPSLQYLLQQNAIQREQIMRSIRYLQQITVKGSCTEFVEPVSNNEHIQMFIASGRERVLESHVMFLEQHNERLVNELKMQKMERVKLEKQLKTLIDKK</sequence>
<dbReference type="PANTHER" id="PTHR48014">
    <property type="entry name" value="SERINE/THREONINE-PROTEIN KINASE FRAY2"/>
    <property type="match status" value="1"/>
</dbReference>
<gene>
    <name evidence="9" type="ORF">PanWU01x14_332490</name>
</gene>
<evidence type="ECO:0000256" key="4">
    <source>
        <dbReference type="ARBA" id="ARBA00022777"/>
    </source>
</evidence>
<evidence type="ECO:0000256" key="5">
    <source>
        <dbReference type="ARBA" id="ARBA00022840"/>
    </source>
</evidence>
<evidence type="ECO:0000256" key="2">
    <source>
        <dbReference type="ARBA" id="ARBA00022679"/>
    </source>
</evidence>
<dbReference type="GO" id="GO:0005524">
    <property type="term" value="F:ATP binding"/>
    <property type="evidence" value="ECO:0007669"/>
    <property type="project" value="UniProtKB-UniRule"/>
</dbReference>
<dbReference type="PROSITE" id="PS00107">
    <property type="entry name" value="PROTEIN_KINASE_ATP"/>
    <property type="match status" value="1"/>
</dbReference>
<dbReference type="SMART" id="SM00220">
    <property type="entry name" value="S_TKc"/>
    <property type="match status" value="1"/>
</dbReference>
<accession>A0A2P5AHB1</accession>
<dbReference type="InterPro" id="IPR008271">
    <property type="entry name" value="Ser/Thr_kinase_AS"/>
</dbReference>
<evidence type="ECO:0000259" key="8">
    <source>
        <dbReference type="PROSITE" id="PS50011"/>
    </source>
</evidence>
<dbReference type="GO" id="GO:0004672">
    <property type="term" value="F:protein kinase activity"/>
    <property type="evidence" value="ECO:0007669"/>
    <property type="project" value="InterPro"/>
</dbReference>
<keyword evidence="2" id="KW-0808">Transferase</keyword>
<keyword evidence="3 6" id="KW-0547">Nucleotide-binding</keyword>
<dbReference type="FunFam" id="1.10.510.10:FF:000947">
    <property type="entry name" value="serine/threonine-protein kinase OSR1"/>
    <property type="match status" value="1"/>
</dbReference>
<dbReference type="STRING" id="3476.A0A2P5AHB1"/>
<dbReference type="PROSITE" id="PS50011">
    <property type="entry name" value="PROTEIN_KINASE_DOM"/>
    <property type="match status" value="1"/>
</dbReference>
<dbReference type="OrthoDB" id="248923at2759"/>
<feature type="coiled-coil region" evidence="7">
    <location>
        <begin position="559"/>
        <end position="593"/>
    </location>
</feature>
<dbReference type="CDD" id="cd06610">
    <property type="entry name" value="STKc_OSR1_SPAK"/>
    <property type="match status" value="1"/>
</dbReference>
<feature type="binding site" evidence="6">
    <location>
        <position position="53"/>
    </location>
    <ligand>
        <name>ATP</name>
        <dbReference type="ChEBI" id="CHEBI:30616"/>
    </ligand>
</feature>
<dbReference type="SUPFAM" id="SSF56112">
    <property type="entry name" value="Protein kinase-like (PK-like)"/>
    <property type="match status" value="1"/>
</dbReference>
<proteinExistence type="inferred from homology"/>
<keyword evidence="5 6" id="KW-0067">ATP-binding</keyword>
<dbReference type="InterPro" id="IPR047173">
    <property type="entry name" value="STRAD_A/B-like"/>
</dbReference>
<comment type="similarity">
    <text evidence="1">Belongs to the protein kinase superfamily. STE Ser/Thr protein kinase family. STE20 subfamily.</text>
</comment>
<evidence type="ECO:0000256" key="6">
    <source>
        <dbReference type="PROSITE-ProRule" id="PRU10141"/>
    </source>
</evidence>
<name>A0A2P5AHB1_PARAD</name>
<dbReference type="InterPro" id="IPR017441">
    <property type="entry name" value="Protein_kinase_ATP_BS"/>
</dbReference>
<keyword evidence="10" id="KW-1185">Reference proteome</keyword>
<dbReference type="Gene3D" id="3.30.200.20">
    <property type="entry name" value="Phosphorylase Kinase, domain 1"/>
    <property type="match status" value="1"/>
</dbReference>
<evidence type="ECO:0000256" key="3">
    <source>
        <dbReference type="ARBA" id="ARBA00022741"/>
    </source>
</evidence>
<keyword evidence="7" id="KW-0175">Coiled coil</keyword>
<dbReference type="InterPro" id="IPR011009">
    <property type="entry name" value="Kinase-like_dom_sf"/>
</dbReference>
<dbReference type="Gene3D" id="1.10.510.10">
    <property type="entry name" value="Transferase(Phosphotransferase) domain 1"/>
    <property type="match status" value="1"/>
</dbReference>
<comment type="caution">
    <text evidence="9">The sequence shown here is derived from an EMBL/GenBank/DDBJ whole genome shotgun (WGS) entry which is preliminary data.</text>
</comment>
<dbReference type="InterPro" id="IPR000719">
    <property type="entry name" value="Prot_kinase_dom"/>
</dbReference>